<evidence type="ECO:0000313" key="2">
    <source>
        <dbReference type="EMBL" id="AXM43875.1"/>
    </source>
</evidence>
<sequence>MKAFQICTLICAVVAHCMCDKEEAMKILRASVDKCSAGYGLSRETTQYIVRHNFTIKDENDENQRCFVQCVGQEMGDFNSEGIFDVDHATETAEKWLEWNGRTKSNLREEMEECAKITGTGTCMTTYLITKCAMKAGE</sequence>
<feature type="chain" id="PRO_5016855807" evidence="1">
    <location>
        <begin position="20"/>
        <end position="138"/>
    </location>
</feature>
<dbReference type="GO" id="GO:0005549">
    <property type="term" value="F:odorant binding"/>
    <property type="evidence" value="ECO:0007669"/>
    <property type="project" value="InterPro"/>
</dbReference>
<dbReference type="CDD" id="cd23992">
    <property type="entry name" value="PBP_GOBP"/>
    <property type="match status" value="1"/>
</dbReference>
<evidence type="ECO:0000256" key="1">
    <source>
        <dbReference type="SAM" id="SignalP"/>
    </source>
</evidence>
<dbReference type="Pfam" id="PF01395">
    <property type="entry name" value="PBP_GOBP"/>
    <property type="match status" value="1"/>
</dbReference>
<dbReference type="Gene3D" id="1.10.238.20">
    <property type="entry name" value="Pheromone/general odorant binding protein domain"/>
    <property type="match status" value="1"/>
</dbReference>
<keyword evidence="1" id="KW-0732">Signal</keyword>
<dbReference type="InterPro" id="IPR036728">
    <property type="entry name" value="PBP_GOBP_sf"/>
</dbReference>
<dbReference type="InterPro" id="IPR006170">
    <property type="entry name" value="PBP/GOBP"/>
</dbReference>
<organism evidence="2">
    <name type="scientific">Locusta migratoria</name>
    <name type="common">Migratory locust</name>
    <dbReference type="NCBI Taxonomy" id="7004"/>
    <lineage>
        <taxon>Eukaryota</taxon>
        <taxon>Metazoa</taxon>
        <taxon>Ecdysozoa</taxon>
        <taxon>Arthropoda</taxon>
        <taxon>Hexapoda</taxon>
        <taxon>Insecta</taxon>
        <taxon>Pterygota</taxon>
        <taxon>Neoptera</taxon>
        <taxon>Polyneoptera</taxon>
        <taxon>Orthoptera</taxon>
        <taxon>Caelifera</taxon>
        <taxon>Acrididea</taxon>
        <taxon>Acridomorpha</taxon>
        <taxon>Acridoidea</taxon>
        <taxon>Acrididae</taxon>
        <taxon>Oedipodinae</taxon>
        <taxon>Locusta</taxon>
    </lineage>
</organism>
<dbReference type="AlphaFoldDB" id="A0A346D9Y4"/>
<dbReference type="EMBL" id="MH176616">
    <property type="protein sequence ID" value="AXM43875.1"/>
    <property type="molecule type" value="mRNA"/>
</dbReference>
<dbReference type="SUPFAM" id="SSF47565">
    <property type="entry name" value="Insect pheromone/odorant-binding proteins"/>
    <property type="match status" value="1"/>
</dbReference>
<feature type="signal peptide" evidence="1">
    <location>
        <begin position="1"/>
        <end position="19"/>
    </location>
</feature>
<protein>
    <submittedName>
        <fullName evidence="2">Odorant binding protein 17</fullName>
    </submittedName>
</protein>
<accession>A0A346D9Y4</accession>
<reference evidence="2" key="1">
    <citation type="journal article" date="2018" name="Front. Physiol.">
        <title>Identification of Odorant-Binding Proteins (OBPs) and Functional Analysis of Phase-Related OBPs in the Migratory Locust.</title>
        <authorList>
            <person name="Guo W."/>
            <person name="Ren D."/>
            <person name="Zhao L."/>
            <person name="Jiang F."/>
            <person name="Song J."/>
            <person name="Wang X."/>
            <person name="Kang L."/>
        </authorList>
    </citation>
    <scope>NUCLEOTIDE SEQUENCE</scope>
</reference>
<dbReference type="SMART" id="SM00708">
    <property type="entry name" value="PhBP"/>
    <property type="match status" value="1"/>
</dbReference>
<proteinExistence type="evidence at transcript level"/>
<name>A0A346D9Y4_LOCMI</name>